<feature type="compositionally biased region" description="Basic and acidic residues" evidence="1">
    <location>
        <begin position="227"/>
        <end position="240"/>
    </location>
</feature>
<feature type="compositionally biased region" description="Polar residues" evidence="1">
    <location>
        <begin position="153"/>
        <end position="174"/>
    </location>
</feature>
<evidence type="ECO:0000256" key="1">
    <source>
        <dbReference type="SAM" id="MobiDB-lite"/>
    </source>
</evidence>
<evidence type="ECO:0000313" key="2">
    <source>
        <dbReference type="EMBL" id="KAL0269006.1"/>
    </source>
</evidence>
<sequence>MSRRDTYTFVLSSEEFFPPQSYVALVALLALTNANLLKEPRKKLVNYKRAVDPYSYPVPAISFNEKPGKSKVIVETIKSISPPEFVSSDGYIGPIEGNVQGTTVPVGSVSYNAFEQDTSKKPTTVSVSPTLSTTSYKKTPTAGYGGYRYQGGSSTETLSSTVSPAPVRTSTVEPPTTLLPGFQYTSRNMGSSSTASGSESDATVKVGGGKVKNNYGRYSPKGTKKPTKTDQKHPDSRPEETGFNGYHYDVGSLGFDSATKLGGGGGGAGGSGGMMGASYMRSSSPYYNFHVMLD</sequence>
<accession>A0AAW2HHM1</accession>
<dbReference type="AlphaFoldDB" id="A0AAW2HHM1"/>
<reference evidence="2" key="1">
    <citation type="journal article" date="2024" name="Gigascience">
        <title>Chromosome-level genome of the poultry shaft louse Menopon gallinae provides insight into the host-switching and adaptive evolution of parasitic lice.</title>
        <authorList>
            <person name="Xu Y."/>
            <person name="Ma L."/>
            <person name="Liu S."/>
            <person name="Liang Y."/>
            <person name="Liu Q."/>
            <person name="He Z."/>
            <person name="Tian L."/>
            <person name="Duan Y."/>
            <person name="Cai W."/>
            <person name="Li H."/>
            <person name="Song F."/>
        </authorList>
    </citation>
    <scope>NUCLEOTIDE SEQUENCE</scope>
    <source>
        <strain evidence="2">Cailab_2023a</strain>
    </source>
</reference>
<feature type="compositionally biased region" description="Low complexity" evidence="1">
    <location>
        <begin position="190"/>
        <end position="205"/>
    </location>
</feature>
<gene>
    <name evidence="2" type="ORF">PYX00_010753</name>
</gene>
<organism evidence="2">
    <name type="scientific">Menopon gallinae</name>
    <name type="common">poultry shaft louse</name>
    <dbReference type="NCBI Taxonomy" id="328185"/>
    <lineage>
        <taxon>Eukaryota</taxon>
        <taxon>Metazoa</taxon>
        <taxon>Ecdysozoa</taxon>
        <taxon>Arthropoda</taxon>
        <taxon>Hexapoda</taxon>
        <taxon>Insecta</taxon>
        <taxon>Pterygota</taxon>
        <taxon>Neoptera</taxon>
        <taxon>Paraneoptera</taxon>
        <taxon>Psocodea</taxon>
        <taxon>Troctomorpha</taxon>
        <taxon>Phthiraptera</taxon>
        <taxon>Amblycera</taxon>
        <taxon>Menoponidae</taxon>
        <taxon>Menopon</taxon>
    </lineage>
</organism>
<dbReference type="EMBL" id="JARGDH010000005">
    <property type="protein sequence ID" value="KAL0269006.1"/>
    <property type="molecule type" value="Genomic_DNA"/>
</dbReference>
<protein>
    <submittedName>
        <fullName evidence="2">Uncharacterized protein</fullName>
    </submittedName>
</protein>
<comment type="caution">
    <text evidence="2">The sequence shown here is derived from an EMBL/GenBank/DDBJ whole genome shotgun (WGS) entry which is preliminary data.</text>
</comment>
<proteinExistence type="predicted"/>
<name>A0AAW2HHM1_9NEOP</name>
<feature type="region of interest" description="Disordered" evidence="1">
    <location>
        <begin position="152"/>
        <end position="243"/>
    </location>
</feature>